<organism evidence="1 2">
    <name type="scientific">Myceligenerans indicum</name>
    <dbReference type="NCBI Taxonomy" id="2593663"/>
    <lineage>
        <taxon>Bacteria</taxon>
        <taxon>Bacillati</taxon>
        <taxon>Actinomycetota</taxon>
        <taxon>Actinomycetes</taxon>
        <taxon>Micrococcales</taxon>
        <taxon>Promicromonosporaceae</taxon>
        <taxon>Myceligenerans</taxon>
    </lineage>
</organism>
<sequence>MSQNALDAASTAVGPVNRRSFLNLVALGAGAVGVPSLLTACTSTAPAGPVEGGGTVSSDVLPSYVPIEYVAPDFPGVNGSTAGYAAIPDELVTAFEAPPASGGTYTAMTPLWSAIPKIDGNPYFEAVGAAMGATIDFRISDGNTYGDKLAAVLASEKDVPDWVCIPTWNVPPRFGQAVEALFEDLTPYLSGDNITRYKNLANLPTDAWRYCVFNDKLYGLPFPGEVIQNATFHRADIFAELGVTEQPRDAEEFIELAKELTDPDKNRWGSADQWVAANMMFAVPPQNNWKLADDGSLVSRMESEEYRAALDWQARLYASGAVHPDAVADKAEEIKPLFEAGEIVIATDGVGGWHESLGRVLPGNPDFDPRPFAPIAHDGGTPVVWKGAPANIFSFLKKRENKAEIEELLAAADFLASPFGTTEYQLINYGVEGEHYTLDGDGLPVPTEAAATEVAQSYIFLVDPPVVNTKVQYPGFVEAYCTWMADASQYVTEPLFYGTQITEPQRFASLNAPFDDLEKDIARGRKTLADLDEAVETWRSSGGDELRAFYQDILDKQ</sequence>
<keyword evidence="2" id="KW-1185">Reference proteome</keyword>
<reference evidence="1 2" key="1">
    <citation type="journal article" date="2021" name="Arch. Microbiol.">
        <title>Myceligenerans indicum sp. nov., an actinobacterium isolated from mangrove sediment of Sundarbans, India.</title>
        <authorList>
            <person name="Asha K."/>
            <person name="Bhadury P."/>
        </authorList>
    </citation>
    <scope>NUCLEOTIDE SEQUENCE [LARGE SCALE GENOMIC DNA]</scope>
    <source>
        <strain evidence="1 2">I2</strain>
    </source>
</reference>
<accession>A0ABS1LJ07</accession>
<dbReference type="PROSITE" id="PS51318">
    <property type="entry name" value="TAT"/>
    <property type="match status" value="1"/>
</dbReference>
<dbReference type="RefSeq" id="WP_201845657.1">
    <property type="nucleotide sequence ID" value="NZ_JABBYC010000006.1"/>
</dbReference>
<name>A0ABS1LJ07_9MICO</name>
<dbReference type="EMBL" id="JABBYC010000006">
    <property type="protein sequence ID" value="MBL0885813.1"/>
    <property type="molecule type" value="Genomic_DNA"/>
</dbReference>
<gene>
    <name evidence="1" type="ORF">HGK34_05910</name>
</gene>
<evidence type="ECO:0000313" key="2">
    <source>
        <dbReference type="Proteomes" id="UP000675409"/>
    </source>
</evidence>
<evidence type="ECO:0000313" key="1">
    <source>
        <dbReference type="EMBL" id="MBL0885813.1"/>
    </source>
</evidence>
<comment type="caution">
    <text evidence="1">The sequence shown here is derived from an EMBL/GenBank/DDBJ whole genome shotgun (WGS) entry which is preliminary data.</text>
</comment>
<dbReference type="Gene3D" id="3.40.190.10">
    <property type="entry name" value="Periplasmic binding protein-like II"/>
    <property type="match status" value="1"/>
</dbReference>
<dbReference type="SUPFAM" id="SSF53850">
    <property type="entry name" value="Periplasmic binding protein-like II"/>
    <property type="match status" value="1"/>
</dbReference>
<dbReference type="Proteomes" id="UP000675409">
    <property type="component" value="Unassembled WGS sequence"/>
</dbReference>
<proteinExistence type="predicted"/>
<protein>
    <submittedName>
        <fullName evidence="1">Extracellular solute-binding protein</fullName>
    </submittedName>
</protein>
<dbReference type="InterPro" id="IPR006311">
    <property type="entry name" value="TAT_signal"/>
</dbReference>